<protein>
    <submittedName>
        <fullName evidence="1">Uncharacterized protein</fullName>
    </submittedName>
</protein>
<accession>A0A3G4ZPB8</accession>
<evidence type="ECO:0000313" key="1">
    <source>
        <dbReference type="EMBL" id="AYV76742.1"/>
    </source>
</evidence>
<proteinExistence type="predicted"/>
<sequence>MPSYEIKVSAADYEARMKAHDENVKEKEQRERENIQFQKDTIKCRENVLQKFRDSYNERVGNGGYHKSFMFNLSDVCKEYSGKSTDVFEKDSNVVIENTRYNIDPVNIFPGMDDMHGPLHYFTFKQSK</sequence>
<reference evidence="1" key="1">
    <citation type="submission" date="2018-10" db="EMBL/GenBank/DDBJ databases">
        <title>Hidden diversity of soil giant viruses.</title>
        <authorList>
            <person name="Schulz F."/>
            <person name="Alteio L."/>
            <person name="Goudeau D."/>
            <person name="Ryan E.M."/>
            <person name="Malmstrom R.R."/>
            <person name="Blanchard J."/>
            <person name="Woyke T."/>
        </authorList>
    </citation>
    <scope>NUCLEOTIDE SEQUENCE</scope>
    <source>
        <strain evidence="1">TEV1</strain>
    </source>
</reference>
<name>A0A3G4ZPB8_9VIRU</name>
<dbReference type="EMBL" id="MK071991">
    <property type="protein sequence ID" value="AYV76742.1"/>
    <property type="molecule type" value="Genomic_DNA"/>
</dbReference>
<organism evidence="1">
    <name type="scientific">Terrestrivirus sp</name>
    <dbReference type="NCBI Taxonomy" id="2487775"/>
    <lineage>
        <taxon>Viruses</taxon>
        <taxon>Varidnaviria</taxon>
        <taxon>Bamfordvirae</taxon>
        <taxon>Nucleocytoviricota</taxon>
        <taxon>Megaviricetes</taxon>
        <taxon>Imitervirales</taxon>
        <taxon>Mimiviridae</taxon>
        <taxon>Klosneuvirinae</taxon>
    </lineage>
</organism>
<gene>
    <name evidence="1" type="ORF">Terrestrivirus13_8</name>
</gene>